<keyword evidence="2" id="KW-1185">Reference proteome</keyword>
<dbReference type="AlphaFoldDB" id="A0A433X364"/>
<evidence type="ECO:0000313" key="2">
    <source>
        <dbReference type="Proteomes" id="UP000281547"/>
    </source>
</evidence>
<sequence length="195" mass="21115">MTAIGHALLAARHELYELAWANPTYLAYVHQHRLDPGALAAFAGATATLSVVDCGNGRFDWEAPGDRLDVFVCEALDADGEATLDLVAWPLNRPSHVLTMFGRAPLLGLWEAMNPATYFMGKSLVMHRTPLDWLKSGCSGAVILNSRLAARLFLDIEGSIAARDQAHARELVQIARSVVDERRIVVAVGDAARAA</sequence>
<dbReference type="Proteomes" id="UP000281547">
    <property type="component" value="Unassembled WGS sequence"/>
</dbReference>
<organism evidence="1 2">
    <name type="scientific">Arsenicitalea aurantiaca</name>
    <dbReference type="NCBI Taxonomy" id="1783274"/>
    <lineage>
        <taxon>Bacteria</taxon>
        <taxon>Pseudomonadati</taxon>
        <taxon>Pseudomonadota</taxon>
        <taxon>Alphaproteobacteria</taxon>
        <taxon>Hyphomicrobiales</taxon>
        <taxon>Devosiaceae</taxon>
        <taxon>Arsenicitalea</taxon>
    </lineage>
</organism>
<gene>
    <name evidence="1" type="ORF">EMQ25_16080</name>
</gene>
<comment type="caution">
    <text evidence="1">The sequence shown here is derived from an EMBL/GenBank/DDBJ whole genome shotgun (WGS) entry which is preliminary data.</text>
</comment>
<protein>
    <submittedName>
        <fullName evidence="1">Uncharacterized protein</fullName>
    </submittedName>
</protein>
<reference evidence="1 2" key="1">
    <citation type="journal article" date="2016" name="Int. J. Syst. Evol. Microbiol.">
        <title>Arsenicitalea aurantiaca gen. nov., sp. nov., a new member of the family Hyphomicrobiaceae, isolated from high-arsenic sediment.</title>
        <authorList>
            <person name="Mu Y."/>
            <person name="Zhou L."/>
            <person name="Zeng X.C."/>
            <person name="Liu L."/>
            <person name="Pan Y."/>
            <person name="Chen X."/>
            <person name="Wang J."/>
            <person name="Li S."/>
            <person name="Li W.J."/>
            <person name="Wang Y."/>
        </authorList>
    </citation>
    <scope>NUCLEOTIDE SEQUENCE [LARGE SCALE GENOMIC DNA]</scope>
    <source>
        <strain evidence="1 2">42-50</strain>
    </source>
</reference>
<dbReference type="RefSeq" id="WP_127189634.1">
    <property type="nucleotide sequence ID" value="NZ_RZNJ01000007.1"/>
</dbReference>
<dbReference type="OrthoDB" id="7563142at2"/>
<dbReference type="EMBL" id="RZNJ01000007">
    <property type="protein sequence ID" value="RUT28499.1"/>
    <property type="molecule type" value="Genomic_DNA"/>
</dbReference>
<proteinExistence type="predicted"/>
<accession>A0A433X364</accession>
<name>A0A433X364_9HYPH</name>
<evidence type="ECO:0000313" key="1">
    <source>
        <dbReference type="EMBL" id="RUT28499.1"/>
    </source>
</evidence>